<keyword evidence="1" id="KW-1133">Transmembrane helix</keyword>
<keyword evidence="1" id="KW-0472">Membrane</keyword>
<name>A0ABQ0GFU4_9PEZI</name>
<protein>
    <submittedName>
        <fullName evidence="2">Uncharacterized protein</fullName>
    </submittedName>
</protein>
<organism evidence="2 3">
    <name type="scientific">Madurella fahalii</name>
    <dbReference type="NCBI Taxonomy" id="1157608"/>
    <lineage>
        <taxon>Eukaryota</taxon>
        <taxon>Fungi</taxon>
        <taxon>Dikarya</taxon>
        <taxon>Ascomycota</taxon>
        <taxon>Pezizomycotina</taxon>
        <taxon>Sordariomycetes</taxon>
        <taxon>Sordariomycetidae</taxon>
        <taxon>Sordariales</taxon>
        <taxon>Sordariales incertae sedis</taxon>
        <taxon>Madurella</taxon>
    </lineage>
</organism>
<keyword evidence="1" id="KW-0812">Transmembrane</keyword>
<dbReference type="GeneID" id="98177497"/>
<dbReference type="Proteomes" id="UP001628179">
    <property type="component" value="Unassembled WGS sequence"/>
</dbReference>
<gene>
    <name evidence="2" type="ORF">MFIFM68171_06754</name>
</gene>
<proteinExistence type="predicted"/>
<feature type="transmembrane region" description="Helical" evidence="1">
    <location>
        <begin position="383"/>
        <end position="405"/>
    </location>
</feature>
<evidence type="ECO:0000313" key="2">
    <source>
        <dbReference type="EMBL" id="GAB1316544.1"/>
    </source>
</evidence>
<evidence type="ECO:0000256" key="1">
    <source>
        <dbReference type="SAM" id="Phobius"/>
    </source>
</evidence>
<sequence length="470" mass="53466">MSLFLDRQLYLDRFKRGEKARGERYDCTVLRWPGNGNRMIRNETTLASQVESLDTRQVNIIIAPLDSWHPDSLAGLETLAQRYNIPGAFLDERSQGVASSFSYYPESSTSFCTWVRFVLRNVEKSESKAPRDHAPTPNTTFRRLFTFLKTSLGRAPKEDAGLHELAVVHDRSEGGKELPRRWKQSSYFLRVDGAGTPRPMVTLVCFGPSVFLIETFEHLPERTNCSNIVSHPYILLDFVLHDLYMQLDTTLWELRDIFHIEKEHFGYLTASPTTPLAEINFSALHLLADYIIMLREASQGLLAILNAVVEHHASAPLLTVSSSDFLHKQTQSAFEYRRRLVQATGERAATFEKRISNLITLFFNHITQQDNSMLMRDSSSVKGIGIITLLCLPITTVATICGSQFFYDTENPDGTHSVMMDPSGWIMFAVSTVLSLALFSAWAYYTRRLEERFARGQRSNRDGKKLVFSP</sequence>
<dbReference type="EMBL" id="BAAFSV010000003">
    <property type="protein sequence ID" value="GAB1316544.1"/>
    <property type="molecule type" value="Genomic_DNA"/>
</dbReference>
<accession>A0ABQ0GFU4</accession>
<keyword evidence="3" id="KW-1185">Reference proteome</keyword>
<comment type="caution">
    <text evidence="2">The sequence shown here is derived from an EMBL/GenBank/DDBJ whole genome shotgun (WGS) entry which is preliminary data.</text>
</comment>
<feature type="transmembrane region" description="Helical" evidence="1">
    <location>
        <begin position="425"/>
        <end position="445"/>
    </location>
</feature>
<dbReference type="RefSeq" id="XP_070918275.1">
    <property type="nucleotide sequence ID" value="XM_071062174.1"/>
</dbReference>
<reference evidence="2 3" key="1">
    <citation type="submission" date="2024-09" db="EMBL/GenBank/DDBJ databases">
        <title>Itraconazole resistance in Madurella fahalii resulting from another homologue of gene encoding cytochrome P450 14-alpha sterol demethylase (CYP51).</title>
        <authorList>
            <person name="Yoshioka I."/>
            <person name="Fahal A.H."/>
            <person name="Kaneko S."/>
            <person name="Yaguchi T."/>
        </authorList>
    </citation>
    <scope>NUCLEOTIDE SEQUENCE [LARGE SCALE GENOMIC DNA]</scope>
    <source>
        <strain evidence="2 3">IFM 68171</strain>
    </source>
</reference>
<evidence type="ECO:0000313" key="3">
    <source>
        <dbReference type="Proteomes" id="UP001628179"/>
    </source>
</evidence>